<dbReference type="PANTHER" id="PTHR34374">
    <property type="entry name" value="LARGE RIBOSOMAL RNA SUBUNIT ACCUMULATION PROTEIN YCED HOMOLOG 1, CHLOROPLASTIC"/>
    <property type="match status" value="1"/>
</dbReference>
<accession>A0A6L5X3Z4</accession>
<gene>
    <name evidence="1" type="ORF">FYJ35_04520</name>
</gene>
<sequence length="189" mass="21262">MNLNLTEVLLEEGTVLEKELPVDLNQLEFSFGTYPVLEKTPLKITVCRDKKENLLISGKVRIVVEIPCDRCLEPVRVPLDLSFDERVNLGESSSKNASAEEEDESAASEEDAFEKDYIIQGYNLDVDKLISGEALLNWPSRVLCREDCRGLCPVCGHNLNQGECGCDRRQLDPRMATVLDVFRSVDKEV</sequence>
<name>A0A6L5X3Z4_9FIRM</name>
<dbReference type="RefSeq" id="WP_154523802.1">
    <property type="nucleotide sequence ID" value="NZ_JAQYJL010000016.1"/>
</dbReference>
<evidence type="ECO:0000313" key="2">
    <source>
        <dbReference type="Proteomes" id="UP000481852"/>
    </source>
</evidence>
<evidence type="ECO:0000313" key="1">
    <source>
        <dbReference type="EMBL" id="MSS14315.1"/>
    </source>
</evidence>
<dbReference type="InterPro" id="IPR003772">
    <property type="entry name" value="YceD"/>
</dbReference>
<dbReference type="Proteomes" id="UP000481852">
    <property type="component" value="Unassembled WGS sequence"/>
</dbReference>
<organism evidence="1 2">
    <name type="scientific">Porcincola intestinalis</name>
    <dbReference type="NCBI Taxonomy" id="2606632"/>
    <lineage>
        <taxon>Bacteria</taxon>
        <taxon>Bacillati</taxon>
        <taxon>Bacillota</taxon>
        <taxon>Clostridia</taxon>
        <taxon>Lachnospirales</taxon>
        <taxon>Lachnospiraceae</taxon>
        <taxon>Porcincola</taxon>
    </lineage>
</organism>
<dbReference type="AlphaFoldDB" id="A0A6L5X3Z4"/>
<dbReference type="EMBL" id="VULZ01000003">
    <property type="protein sequence ID" value="MSS14315.1"/>
    <property type="molecule type" value="Genomic_DNA"/>
</dbReference>
<dbReference type="Pfam" id="PF02620">
    <property type="entry name" value="YceD"/>
    <property type="match status" value="1"/>
</dbReference>
<protein>
    <submittedName>
        <fullName evidence="1">DUF177 domain-containing protein</fullName>
    </submittedName>
</protein>
<proteinExistence type="predicted"/>
<reference evidence="1 2" key="1">
    <citation type="submission" date="2019-08" db="EMBL/GenBank/DDBJ databases">
        <title>In-depth cultivation of the pig gut microbiome towards novel bacterial diversity and tailored functional studies.</title>
        <authorList>
            <person name="Wylensek D."/>
            <person name="Hitch T.C.A."/>
            <person name="Clavel T."/>
        </authorList>
    </citation>
    <scope>NUCLEOTIDE SEQUENCE [LARGE SCALE GENOMIC DNA]</scope>
    <source>
        <strain evidence="1 2">Oil+RF-744-WCA-WT-11</strain>
    </source>
</reference>
<keyword evidence="2" id="KW-1185">Reference proteome</keyword>
<dbReference type="PANTHER" id="PTHR34374:SF1">
    <property type="entry name" value="LARGE RIBOSOMAL RNA SUBUNIT ACCUMULATION PROTEIN YCED HOMOLOG 1, CHLOROPLASTIC"/>
    <property type="match status" value="1"/>
</dbReference>
<comment type="caution">
    <text evidence="1">The sequence shown here is derived from an EMBL/GenBank/DDBJ whole genome shotgun (WGS) entry which is preliminary data.</text>
</comment>